<name>A0A392S4W0_9FABA</name>
<accession>A0A392S4W0</accession>
<protein>
    <submittedName>
        <fullName evidence="2">Uncharacterized protein</fullName>
    </submittedName>
</protein>
<keyword evidence="3" id="KW-1185">Reference proteome</keyword>
<dbReference type="AlphaFoldDB" id="A0A392S4W0"/>
<proteinExistence type="predicted"/>
<feature type="region of interest" description="Disordered" evidence="1">
    <location>
        <begin position="1"/>
        <end position="24"/>
    </location>
</feature>
<evidence type="ECO:0000313" key="2">
    <source>
        <dbReference type="EMBL" id="MCI43931.1"/>
    </source>
</evidence>
<evidence type="ECO:0000313" key="3">
    <source>
        <dbReference type="Proteomes" id="UP000265520"/>
    </source>
</evidence>
<reference evidence="2 3" key="1">
    <citation type="journal article" date="2018" name="Front. Plant Sci.">
        <title>Red Clover (Trifolium pratense) and Zigzag Clover (T. medium) - A Picture of Genomic Similarities and Differences.</title>
        <authorList>
            <person name="Dluhosova J."/>
            <person name="Istvanek J."/>
            <person name="Nedelnik J."/>
            <person name="Repkova J."/>
        </authorList>
    </citation>
    <scope>NUCLEOTIDE SEQUENCE [LARGE SCALE GENOMIC DNA]</scope>
    <source>
        <strain evidence="3">cv. 10/8</strain>
        <tissue evidence="2">Leaf</tissue>
    </source>
</reference>
<dbReference type="Proteomes" id="UP000265520">
    <property type="component" value="Unassembled WGS sequence"/>
</dbReference>
<dbReference type="EMBL" id="LXQA010323850">
    <property type="protein sequence ID" value="MCI43931.1"/>
    <property type="molecule type" value="Genomic_DNA"/>
</dbReference>
<feature type="non-terminal residue" evidence="2">
    <location>
        <position position="1"/>
    </location>
</feature>
<sequence length="24" mass="2345">LSKISGSAYGGGGVVKEEDEVGCC</sequence>
<organism evidence="2 3">
    <name type="scientific">Trifolium medium</name>
    <dbReference type="NCBI Taxonomy" id="97028"/>
    <lineage>
        <taxon>Eukaryota</taxon>
        <taxon>Viridiplantae</taxon>
        <taxon>Streptophyta</taxon>
        <taxon>Embryophyta</taxon>
        <taxon>Tracheophyta</taxon>
        <taxon>Spermatophyta</taxon>
        <taxon>Magnoliopsida</taxon>
        <taxon>eudicotyledons</taxon>
        <taxon>Gunneridae</taxon>
        <taxon>Pentapetalae</taxon>
        <taxon>rosids</taxon>
        <taxon>fabids</taxon>
        <taxon>Fabales</taxon>
        <taxon>Fabaceae</taxon>
        <taxon>Papilionoideae</taxon>
        <taxon>50 kb inversion clade</taxon>
        <taxon>NPAAA clade</taxon>
        <taxon>Hologalegina</taxon>
        <taxon>IRL clade</taxon>
        <taxon>Trifolieae</taxon>
        <taxon>Trifolium</taxon>
    </lineage>
</organism>
<comment type="caution">
    <text evidence="2">The sequence shown here is derived from an EMBL/GenBank/DDBJ whole genome shotgun (WGS) entry which is preliminary data.</text>
</comment>
<evidence type="ECO:0000256" key="1">
    <source>
        <dbReference type="SAM" id="MobiDB-lite"/>
    </source>
</evidence>